<gene>
    <name evidence="1" type="ORF">CEXT_356871</name>
</gene>
<dbReference type="AlphaFoldDB" id="A0AAV4QTX8"/>
<dbReference type="Proteomes" id="UP001054945">
    <property type="component" value="Unassembled WGS sequence"/>
</dbReference>
<name>A0AAV4QTX8_CAEEX</name>
<proteinExistence type="predicted"/>
<keyword evidence="2" id="KW-1185">Reference proteome</keyword>
<comment type="caution">
    <text evidence="1">The sequence shown here is derived from an EMBL/GenBank/DDBJ whole genome shotgun (WGS) entry which is preliminary data.</text>
</comment>
<protein>
    <submittedName>
        <fullName evidence="1">Uncharacterized protein</fullName>
    </submittedName>
</protein>
<organism evidence="1 2">
    <name type="scientific">Caerostris extrusa</name>
    <name type="common">Bark spider</name>
    <name type="synonym">Caerostris bankana</name>
    <dbReference type="NCBI Taxonomy" id="172846"/>
    <lineage>
        <taxon>Eukaryota</taxon>
        <taxon>Metazoa</taxon>
        <taxon>Ecdysozoa</taxon>
        <taxon>Arthropoda</taxon>
        <taxon>Chelicerata</taxon>
        <taxon>Arachnida</taxon>
        <taxon>Araneae</taxon>
        <taxon>Araneomorphae</taxon>
        <taxon>Entelegynae</taxon>
        <taxon>Araneoidea</taxon>
        <taxon>Araneidae</taxon>
        <taxon>Caerostris</taxon>
    </lineage>
</organism>
<evidence type="ECO:0000313" key="2">
    <source>
        <dbReference type="Proteomes" id="UP001054945"/>
    </source>
</evidence>
<dbReference type="EMBL" id="BPLR01006769">
    <property type="protein sequence ID" value="GIY12284.1"/>
    <property type="molecule type" value="Genomic_DNA"/>
</dbReference>
<reference evidence="1 2" key="1">
    <citation type="submission" date="2021-06" db="EMBL/GenBank/DDBJ databases">
        <title>Caerostris extrusa draft genome.</title>
        <authorList>
            <person name="Kono N."/>
            <person name="Arakawa K."/>
        </authorList>
    </citation>
    <scope>NUCLEOTIDE SEQUENCE [LARGE SCALE GENOMIC DNA]</scope>
</reference>
<accession>A0AAV4QTX8</accession>
<evidence type="ECO:0000313" key="1">
    <source>
        <dbReference type="EMBL" id="GIY12284.1"/>
    </source>
</evidence>
<sequence length="78" mass="9440">MLKACIKNVFMDLDLIQRFRIEFDVSRVHRSGEILFLIFLIEISKAADRWIDRVEARREAGLVYDWTKTDQKRRDRLI</sequence>